<sequence length="69" mass="7276">MGVEPAAINAVTTTIGPYVHIQGCFYHLTQNTWRKIQSMGVVPCTVPVKTRDISALCGSPCPSANGLCA</sequence>
<gene>
    <name evidence="1" type="ORF">LSH36_37g13001</name>
</gene>
<name>A0AAD9NDV8_9ANNE</name>
<evidence type="ECO:0000313" key="1">
    <source>
        <dbReference type="EMBL" id="KAK2166657.1"/>
    </source>
</evidence>
<keyword evidence="2" id="KW-1185">Reference proteome</keyword>
<dbReference type="Proteomes" id="UP001208570">
    <property type="component" value="Unassembled WGS sequence"/>
</dbReference>
<organism evidence="1 2">
    <name type="scientific">Paralvinella palmiformis</name>
    <dbReference type="NCBI Taxonomy" id="53620"/>
    <lineage>
        <taxon>Eukaryota</taxon>
        <taxon>Metazoa</taxon>
        <taxon>Spiralia</taxon>
        <taxon>Lophotrochozoa</taxon>
        <taxon>Annelida</taxon>
        <taxon>Polychaeta</taxon>
        <taxon>Sedentaria</taxon>
        <taxon>Canalipalpata</taxon>
        <taxon>Terebellida</taxon>
        <taxon>Terebelliformia</taxon>
        <taxon>Alvinellidae</taxon>
        <taxon>Paralvinella</taxon>
    </lineage>
</organism>
<dbReference type="EMBL" id="JAODUP010000037">
    <property type="protein sequence ID" value="KAK2166657.1"/>
    <property type="molecule type" value="Genomic_DNA"/>
</dbReference>
<dbReference type="AlphaFoldDB" id="A0AAD9NDV8"/>
<proteinExistence type="predicted"/>
<accession>A0AAD9NDV8</accession>
<evidence type="ECO:0000313" key="2">
    <source>
        <dbReference type="Proteomes" id="UP001208570"/>
    </source>
</evidence>
<reference evidence="1" key="1">
    <citation type="journal article" date="2023" name="Mol. Biol. Evol.">
        <title>Third-Generation Sequencing Reveals the Adaptive Role of the Epigenome in Three Deep-Sea Polychaetes.</title>
        <authorList>
            <person name="Perez M."/>
            <person name="Aroh O."/>
            <person name="Sun Y."/>
            <person name="Lan Y."/>
            <person name="Juniper S.K."/>
            <person name="Young C.R."/>
            <person name="Angers B."/>
            <person name="Qian P.Y."/>
        </authorList>
    </citation>
    <scope>NUCLEOTIDE SEQUENCE</scope>
    <source>
        <strain evidence="1">P08H-3</strain>
    </source>
</reference>
<protein>
    <submittedName>
        <fullName evidence="1">Uncharacterized protein</fullName>
    </submittedName>
</protein>
<comment type="caution">
    <text evidence="1">The sequence shown here is derived from an EMBL/GenBank/DDBJ whole genome shotgun (WGS) entry which is preliminary data.</text>
</comment>